<evidence type="ECO:0000313" key="2">
    <source>
        <dbReference type="Proteomes" id="UP001054945"/>
    </source>
</evidence>
<protein>
    <submittedName>
        <fullName evidence="1">Uncharacterized protein</fullName>
    </submittedName>
</protein>
<keyword evidence="2" id="KW-1185">Reference proteome</keyword>
<accession>A0AAV4NYU0</accession>
<evidence type="ECO:0000313" key="1">
    <source>
        <dbReference type="EMBL" id="GIX89475.1"/>
    </source>
</evidence>
<dbReference type="AlphaFoldDB" id="A0AAV4NYU0"/>
<comment type="caution">
    <text evidence="1">The sequence shown here is derived from an EMBL/GenBank/DDBJ whole genome shotgun (WGS) entry which is preliminary data.</text>
</comment>
<name>A0AAV4NYU0_CAEEX</name>
<reference evidence="1 2" key="1">
    <citation type="submission" date="2021-06" db="EMBL/GenBank/DDBJ databases">
        <title>Caerostris extrusa draft genome.</title>
        <authorList>
            <person name="Kono N."/>
            <person name="Arakawa K."/>
        </authorList>
    </citation>
    <scope>NUCLEOTIDE SEQUENCE [LARGE SCALE GENOMIC DNA]</scope>
</reference>
<proteinExistence type="predicted"/>
<dbReference type="EMBL" id="BPLR01021430">
    <property type="protein sequence ID" value="GIX89475.1"/>
    <property type="molecule type" value="Genomic_DNA"/>
</dbReference>
<organism evidence="1 2">
    <name type="scientific">Caerostris extrusa</name>
    <name type="common">Bark spider</name>
    <name type="synonym">Caerostris bankana</name>
    <dbReference type="NCBI Taxonomy" id="172846"/>
    <lineage>
        <taxon>Eukaryota</taxon>
        <taxon>Metazoa</taxon>
        <taxon>Ecdysozoa</taxon>
        <taxon>Arthropoda</taxon>
        <taxon>Chelicerata</taxon>
        <taxon>Arachnida</taxon>
        <taxon>Araneae</taxon>
        <taxon>Araneomorphae</taxon>
        <taxon>Entelegynae</taxon>
        <taxon>Araneoidea</taxon>
        <taxon>Araneidae</taxon>
        <taxon>Caerostris</taxon>
    </lineage>
</organism>
<sequence length="92" mass="10914">MNGNNSRSDFDVIFRFMEVDLLFQLSERNVRKKHGFLFLFCCDSWLCLAKSLLDGRCRQSMVCGLDRNGYMLVVVGHADYYEIFCYVWEDDF</sequence>
<gene>
    <name evidence="1" type="ORF">CEXT_492471</name>
</gene>
<dbReference type="Proteomes" id="UP001054945">
    <property type="component" value="Unassembled WGS sequence"/>
</dbReference>